<feature type="transmembrane region" description="Helical" evidence="1">
    <location>
        <begin position="224"/>
        <end position="247"/>
    </location>
</feature>
<feature type="transmembrane region" description="Helical" evidence="1">
    <location>
        <begin position="259"/>
        <end position="277"/>
    </location>
</feature>
<proteinExistence type="predicted"/>
<keyword evidence="4" id="KW-1185">Reference proteome</keyword>
<keyword evidence="1" id="KW-0812">Transmembrane</keyword>
<evidence type="ECO:0000256" key="1">
    <source>
        <dbReference type="SAM" id="Phobius"/>
    </source>
</evidence>
<keyword evidence="1" id="KW-0472">Membrane</keyword>
<organism evidence="3 4">
    <name type="scientific">Dactylonectria macrodidyma</name>
    <dbReference type="NCBI Taxonomy" id="307937"/>
    <lineage>
        <taxon>Eukaryota</taxon>
        <taxon>Fungi</taxon>
        <taxon>Dikarya</taxon>
        <taxon>Ascomycota</taxon>
        <taxon>Pezizomycotina</taxon>
        <taxon>Sordariomycetes</taxon>
        <taxon>Hypocreomycetidae</taxon>
        <taxon>Hypocreales</taxon>
        <taxon>Nectriaceae</taxon>
        <taxon>Dactylonectria</taxon>
    </lineage>
</organism>
<gene>
    <name evidence="3" type="ORF">EDB81DRAFT_878351</name>
</gene>
<feature type="domain" description="DUF6594" evidence="2">
    <location>
        <begin position="109"/>
        <end position="295"/>
    </location>
</feature>
<keyword evidence="1" id="KW-1133">Transmembrane helix</keyword>
<dbReference type="AlphaFoldDB" id="A0A9P9JK00"/>
<protein>
    <recommendedName>
        <fullName evidence="2">DUF6594 domain-containing protein</fullName>
    </recommendedName>
</protein>
<reference evidence="3" key="1">
    <citation type="journal article" date="2021" name="Nat. Commun.">
        <title>Genetic determinants of endophytism in the Arabidopsis root mycobiome.</title>
        <authorList>
            <person name="Mesny F."/>
            <person name="Miyauchi S."/>
            <person name="Thiergart T."/>
            <person name="Pickel B."/>
            <person name="Atanasova L."/>
            <person name="Karlsson M."/>
            <person name="Huettel B."/>
            <person name="Barry K.W."/>
            <person name="Haridas S."/>
            <person name="Chen C."/>
            <person name="Bauer D."/>
            <person name="Andreopoulos W."/>
            <person name="Pangilinan J."/>
            <person name="LaButti K."/>
            <person name="Riley R."/>
            <person name="Lipzen A."/>
            <person name="Clum A."/>
            <person name="Drula E."/>
            <person name="Henrissat B."/>
            <person name="Kohler A."/>
            <person name="Grigoriev I.V."/>
            <person name="Martin F.M."/>
            <person name="Hacquard S."/>
        </authorList>
    </citation>
    <scope>NUCLEOTIDE SEQUENCE</scope>
    <source>
        <strain evidence="3">MPI-CAGE-AT-0147</strain>
    </source>
</reference>
<accession>A0A9P9JK00</accession>
<dbReference type="EMBL" id="JAGMUV010000003">
    <property type="protein sequence ID" value="KAH7165995.1"/>
    <property type="molecule type" value="Genomic_DNA"/>
</dbReference>
<evidence type="ECO:0000313" key="3">
    <source>
        <dbReference type="EMBL" id="KAH7165995.1"/>
    </source>
</evidence>
<comment type="caution">
    <text evidence="3">The sequence shown here is derived from an EMBL/GenBank/DDBJ whole genome shotgun (WGS) entry which is preliminary data.</text>
</comment>
<sequence length="302" mass="34360">MQSGIPHDPPFCWRSGTVSGPSADLADQGMERGIPMDHQEASNTQYVDLEASSSQECGRKGFIGLSTHRRDDVMYLLTRRFRQQAAYCLDTKASCIEKIWREIVRSTDRGDNGTVEKVTNDLFKEVKAYFQFASLNYQMEGLAKPNRQLLKHFVEVAKLELGEEHSGFLGAPHEDWAENYPIETLDRWLKVSLEYGAIRPFWKLFLRKTTTHEHFETHEYPDGAFRVVVITIFHIVIVSLVGVPVVVQALDLLPMLGNVVMYMLCLVCFIILTQTMVRSESTQFLMSLAYAAVMVSNLSRGR</sequence>
<name>A0A9P9JK00_9HYPO</name>
<dbReference type="Proteomes" id="UP000738349">
    <property type="component" value="Unassembled WGS sequence"/>
</dbReference>
<dbReference type="Pfam" id="PF20237">
    <property type="entry name" value="DUF6594"/>
    <property type="match status" value="1"/>
</dbReference>
<evidence type="ECO:0000313" key="4">
    <source>
        <dbReference type="Proteomes" id="UP000738349"/>
    </source>
</evidence>
<evidence type="ECO:0000259" key="2">
    <source>
        <dbReference type="Pfam" id="PF20237"/>
    </source>
</evidence>
<dbReference type="OrthoDB" id="5079013at2759"/>
<dbReference type="InterPro" id="IPR046529">
    <property type="entry name" value="DUF6594"/>
</dbReference>